<organism evidence="1 2">
    <name type="scientific">Actinomadura fibrosa</name>
    <dbReference type="NCBI Taxonomy" id="111802"/>
    <lineage>
        <taxon>Bacteria</taxon>
        <taxon>Bacillati</taxon>
        <taxon>Actinomycetota</taxon>
        <taxon>Actinomycetes</taxon>
        <taxon>Streptosporangiales</taxon>
        <taxon>Thermomonosporaceae</taxon>
        <taxon>Actinomadura</taxon>
    </lineage>
</organism>
<dbReference type="Proteomes" id="UP001597063">
    <property type="component" value="Unassembled WGS sequence"/>
</dbReference>
<name>A0ABW2XYZ1_9ACTN</name>
<sequence>MAWESLALEPNQQQNTSLGSFSVIHVHDGDDPRGPKVRLCVAGEEEHRYNLYPGDTFPVAEGQWKLDRVVFHDDVRWTVFLSKVT</sequence>
<evidence type="ECO:0000313" key="1">
    <source>
        <dbReference type="EMBL" id="MFD0691551.1"/>
    </source>
</evidence>
<evidence type="ECO:0000313" key="2">
    <source>
        <dbReference type="Proteomes" id="UP001597063"/>
    </source>
</evidence>
<keyword evidence="2" id="KW-1185">Reference proteome</keyword>
<comment type="caution">
    <text evidence="1">The sequence shown here is derived from an EMBL/GenBank/DDBJ whole genome shotgun (WGS) entry which is preliminary data.</text>
</comment>
<dbReference type="EMBL" id="JBHTGP010000031">
    <property type="protein sequence ID" value="MFD0691551.1"/>
    <property type="molecule type" value="Genomic_DNA"/>
</dbReference>
<protein>
    <submittedName>
        <fullName evidence="1">DUF6406 domain-containing protein</fullName>
    </submittedName>
</protein>
<proteinExistence type="predicted"/>
<dbReference type="Pfam" id="PF19944">
    <property type="entry name" value="DUF6406"/>
    <property type="match status" value="1"/>
</dbReference>
<reference evidence="2" key="1">
    <citation type="journal article" date="2019" name="Int. J. Syst. Evol. Microbiol.">
        <title>The Global Catalogue of Microorganisms (GCM) 10K type strain sequencing project: providing services to taxonomists for standard genome sequencing and annotation.</title>
        <authorList>
            <consortium name="The Broad Institute Genomics Platform"/>
            <consortium name="The Broad Institute Genome Sequencing Center for Infectious Disease"/>
            <person name="Wu L."/>
            <person name="Ma J."/>
        </authorList>
    </citation>
    <scope>NUCLEOTIDE SEQUENCE [LARGE SCALE GENOMIC DNA]</scope>
    <source>
        <strain evidence="2">JCM 9371</strain>
    </source>
</reference>
<dbReference type="InterPro" id="IPR045642">
    <property type="entry name" value="DUF6406"/>
</dbReference>
<dbReference type="RefSeq" id="WP_131760978.1">
    <property type="nucleotide sequence ID" value="NZ_CAACUY010000139.1"/>
</dbReference>
<gene>
    <name evidence="1" type="ORF">ACFQZM_44165</name>
</gene>
<accession>A0ABW2XYZ1</accession>